<evidence type="ECO:0000313" key="2">
    <source>
        <dbReference type="EMBL" id="VEN59204.1"/>
    </source>
</evidence>
<name>A0A653DGQ8_CALMS</name>
<dbReference type="Proteomes" id="UP000410492">
    <property type="component" value="Unassembled WGS sequence"/>
</dbReference>
<accession>A0A653DGQ8</accession>
<dbReference type="OrthoDB" id="6782360at2759"/>
<gene>
    <name evidence="2" type="ORF">CALMAC_LOCUS17322</name>
</gene>
<sequence length="162" mass="19430">MEYLLVRFIGDDILHIVPTKKVSTINEELLHAPYKRMGYYEARPIEYSDDKNYLEKKKEVLEEQASEDNRNEEHHEDSDDSVKDPDYEPEEGRTEIYKDNRNEEHHEDSDDSVKDPDYEPEEGRTEIYKDNQMKSIMKIVMIQSKTLIMNQKREGLRFTRQQ</sequence>
<organism evidence="2 3">
    <name type="scientific">Callosobruchus maculatus</name>
    <name type="common">Southern cowpea weevil</name>
    <name type="synonym">Pulse bruchid</name>
    <dbReference type="NCBI Taxonomy" id="64391"/>
    <lineage>
        <taxon>Eukaryota</taxon>
        <taxon>Metazoa</taxon>
        <taxon>Ecdysozoa</taxon>
        <taxon>Arthropoda</taxon>
        <taxon>Hexapoda</taxon>
        <taxon>Insecta</taxon>
        <taxon>Pterygota</taxon>
        <taxon>Neoptera</taxon>
        <taxon>Endopterygota</taxon>
        <taxon>Coleoptera</taxon>
        <taxon>Polyphaga</taxon>
        <taxon>Cucujiformia</taxon>
        <taxon>Chrysomeloidea</taxon>
        <taxon>Chrysomelidae</taxon>
        <taxon>Bruchinae</taxon>
        <taxon>Bruchini</taxon>
        <taxon>Callosobruchus</taxon>
    </lineage>
</organism>
<keyword evidence="3" id="KW-1185">Reference proteome</keyword>
<evidence type="ECO:0000256" key="1">
    <source>
        <dbReference type="SAM" id="MobiDB-lite"/>
    </source>
</evidence>
<evidence type="ECO:0000313" key="3">
    <source>
        <dbReference type="Proteomes" id="UP000410492"/>
    </source>
</evidence>
<dbReference type="AlphaFoldDB" id="A0A653DGQ8"/>
<protein>
    <submittedName>
        <fullName evidence="2">Uncharacterized protein</fullName>
    </submittedName>
</protein>
<reference evidence="2 3" key="1">
    <citation type="submission" date="2019-01" db="EMBL/GenBank/DDBJ databases">
        <authorList>
            <person name="Sayadi A."/>
        </authorList>
    </citation>
    <scope>NUCLEOTIDE SEQUENCE [LARGE SCALE GENOMIC DNA]</scope>
</reference>
<dbReference type="EMBL" id="CAACVG010011949">
    <property type="protein sequence ID" value="VEN59204.1"/>
    <property type="molecule type" value="Genomic_DNA"/>
</dbReference>
<proteinExistence type="predicted"/>
<feature type="region of interest" description="Disordered" evidence="1">
    <location>
        <begin position="56"/>
        <end position="132"/>
    </location>
</feature>